<dbReference type="AlphaFoldDB" id="A0A6I7D687"/>
<feature type="transmembrane region" description="Helical" evidence="1">
    <location>
        <begin position="100"/>
        <end position="120"/>
    </location>
</feature>
<keyword evidence="1" id="KW-1133">Transmembrane helix</keyword>
<protein>
    <submittedName>
        <fullName evidence="2">Uncharacterized protein</fullName>
    </submittedName>
</protein>
<keyword evidence="3" id="KW-1185">Reference proteome</keyword>
<keyword evidence="1" id="KW-0812">Transmembrane</keyword>
<evidence type="ECO:0000256" key="1">
    <source>
        <dbReference type="SAM" id="Phobius"/>
    </source>
</evidence>
<gene>
    <name evidence="2" type="ORF">F1325_07400</name>
</gene>
<proteinExistence type="predicted"/>
<evidence type="ECO:0000313" key="3">
    <source>
        <dbReference type="Proteomes" id="UP000464700"/>
    </source>
</evidence>
<dbReference type="EMBL" id="CP043925">
    <property type="protein sequence ID" value="QHN10295.1"/>
    <property type="molecule type" value="Genomic_DNA"/>
</dbReference>
<name>A0A6I7D687_9GAMM</name>
<sequence>MSEQASKVLIDLLEKASNGVDSAVAFSQAQIPEVISQLLAWKMAMGIIWFAFGLATIAFAVFIPVWAGRQRRKGALWTYYDGDARFNLSSISYDFIRTPFPLGLLFIGVLISVVSLNFWLKILIAPKLYLIEYAASLIK</sequence>
<dbReference type="RefSeq" id="WP_160230232.1">
    <property type="nucleotide sequence ID" value="NZ_CP043925.1"/>
</dbReference>
<keyword evidence="1" id="KW-0472">Membrane</keyword>
<dbReference type="KEGG" id="pcol:F1325_07400"/>
<feature type="transmembrane region" description="Helical" evidence="1">
    <location>
        <begin position="47"/>
        <end position="67"/>
    </location>
</feature>
<accession>A0A6I7D687</accession>
<reference evidence="2 3" key="1">
    <citation type="submission" date="2019-09" db="EMBL/GenBank/DDBJ databases">
        <title>Emergence of a chromosome-mediated tetracycline resistance gene in Proteus strain.</title>
        <authorList>
            <person name="He D."/>
            <person name="Wang L."/>
        </authorList>
    </citation>
    <scope>NUCLEOTIDE SEQUENCE [LARGE SCALE GENOMIC DNA]</scope>
    <source>
        <strain evidence="2 3">T60</strain>
    </source>
</reference>
<organism evidence="2 3">
    <name type="scientific">Proteus columbae</name>
    <dbReference type="NCBI Taxonomy" id="1987580"/>
    <lineage>
        <taxon>Bacteria</taxon>
        <taxon>Pseudomonadati</taxon>
        <taxon>Pseudomonadota</taxon>
        <taxon>Gammaproteobacteria</taxon>
        <taxon>Enterobacterales</taxon>
        <taxon>Morganellaceae</taxon>
        <taxon>Proteus</taxon>
    </lineage>
</organism>
<dbReference type="Proteomes" id="UP000464700">
    <property type="component" value="Chromosome"/>
</dbReference>
<evidence type="ECO:0000313" key="2">
    <source>
        <dbReference type="EMBL" id="QHN10295.1"/>
    </source>
</evidence>